<dbReference type="OrthoDB" id="198652at2759"/>
<dbReference type="Proteomes" id="UP000002009">
    <property type="component" value="Chromosome 6"/>
</dbReference>
<dbReference type="STRING" id="296587.C1E9A6"/>
<evidence type="ECO:0000313" key="2">
    <source>
        <dbReference type="Proteomes" id="UP000002009"/>
    </source>
</evidence>
<dbReference type="NCBIfam" id="TIGR01668">
    <property type="entry name" value="YqeG_hyp_ppase"/>
    <property type="match status" value="1"/>
</dbReference>
<dbReference type="PANTHER" id="PTHR19288">
    <property type="entry name" value="4-NITROPHENYLPHOSPHATASE-RELATED"/>
    <property type="match status" value="1"/>
</dbReference>
<dbReference type="InterPro" id="IPR023214">
    <property type="entry name" value="HAD_sf"/>
</dbReference>
<dbReference type="GO" id="GO:0008962">
    <property type="term" value="F:phosphatidylglycerophosphatase activity"/>
    <property type="evidence" value="ECO:0007669"/>
    <property type="project" value="InterPro"/>
</dbReference>
<keyword evidence="2" id="KW-1185">Reference proteome</keyword>
<dbReference type="GeneID" id="8244675"/>
<dbReference type="GO" id="GO:0005737">
    <property type="term" value="C:cytoplasm"/>
    <property type="evidence" value="ECO:0007669"/>
    <property type="project" value="TreeGrafter"/>
</dbReference>
<dbReference type="NCBIfam" id="TIGR01662">
    <property type="entry name" value="HAD-SF-IIIA"/>
    <property type="match status" value="1"/>
</dbReference>
<dbReference type="RefSeq" id="XP_002503044.1">
    <property type="nucleotide sequence ID" value="XM_002502998.1"/>
</dbReference>
<dbReference type="AlphaFoldDB" id="C1E9A6"/>
<sequence length="164" mass="17958">RDLAVPHLECRDINGVDFVALKDAGFKAVVFDKDNTLTRPYEKKVAADVAAALETCVRAFGIDNVAVLSNSAGLAQFDPEGKVADEMERALGISFLRHSSKKPAGNCDALVRKFGCDANEMIFVGDRYLTDVVYGNRHGMFTVRVEPFTEEGESSSIRLAKKIE</sequence>
<dbReference type="InterPro" id="IPR010021">
    <property type="entry name" value="PGPP1/Gep4"/>
</dbReference>
<gene>
    <name evidence="1" type="ORF">MICPUN_76530</name>
</gene>
<accession>C1E9A6</accession>
<dbReference type="Pfam" id="PF09419">
    <property type="entry name" value="PGP_phosphatase"/>
    <property type="match status" value="1"/>
</dbReference>
<proteinExistence type="predicted"/>
<dbReference type="SUPFAM" id="SSF56784">
    <property type="entry name" value="HAD-like"/>
    <property type="match status" value="1"/>
</dbReference>
<dbReference type="Gene3D" id="3.40.50.1000">
    <property type="entry name" value="HAD superfamily/HAD-like"/>
    <property type="match status" value="1"/>
</dbReference>
<dbReference type="InParanoid" id="C1E9A6"/>
<dbReference type="InterPro" id="IPR027706">
    <property type="entry name" value="PGP_Pase"/>
</dbReference>
<dbReference type="InterPro" id="IPR006549">
    <property type="entry name" value="HAD-SF_hydro_IIIA"/>
</dbReference>
<protein>
    <submittedName>
        <fullName evidence="1">Uncharacterized protein</fullName>
    </submittedName>
</protein>
<organism evidence="1 2">
    <name type="scientific">Micromonas commoda (strain RCC299 / NOUM17 / CCMP2709)</name>
    <name type="common">Picoplanktonic green alga</name>
    <dbReference type="NCBI Taxonomy" id="296587"/>
    <lineage>
        <taxon>Eukaryota</taxon>
        <taxon>Viridiplantae</taxon>
        <taxon>Chlorophyta</taxon>
        <taxon>Mamiellophyceae</taxon>
        <taxon>Mamiellales</taxon>
        <taxon>Mamiellaceae</taxon>
        <taxon>Micromonas</taxon>
    </lineage>
</organism>
<dbReference type="EMBL" id="CP001327">
    <property type="protein sequence ID" value="ACO64302.1"/>
    <property type="molecule type" value="Genomic_DNA"/>
</dbReference>
<dbReference type="OMA" id="CDANEMI"/>
<evidence type="ECO:0000313" key="1">
    <source>
        <dbReference type="EMBL" id="ACO64302.1"/>
    </source>
</evidence>
<name>C1E9A6_MICCC</name>
<dbReference type="eggNOG" id="KOG2961">
    <property type="taxonomic scope" value="Eukaryota"/>
</dbReference>
<feature type="non-terminal residue" evidence="1">
    <location>
        <position position="1"/>
    </location>
</feature>
<dbReference type="PANTHER" id="PTHR19288:SF25">
    <property type="entry name" value="PHOSPHATIDYLGLYCEROPHOSPHATASE GEP4, MITOCHONDRIAL"/>
    <property type="match status" value="1"/>
</dbReference>
<feature type="non-terminal residue" evidence="1">
    <location>
        <position position="164"/>
    </location>
</feature>
<dbReference type="KEGG" id="mis:MICPUN_76530"/>
<dbReference type="InterPro" id="IPR036412">
    <property type="entry name" value="HAD-like_sf"/>
</dbReference>
<reference evidence="1 2" key="1">
    <citation type="journal article" date="2009" name="Science">
        <title>Green evolution and dynamic adaptations revealed by genomes of the marine picoeukaryotes Micromonas.</title>
        <authorList>
            <person name="Worden A.Z."/>
            <person name="Lee J.H."/>
            <person name="Mock T."/>
            <person name="Rouze P."/>
            <person name="Simmons M.P."/>
            <person name="Aerts A.L."/>
            <person name="Allen A.E."/>
            <person name="Cuvelier M.L."/>
            <person name="Derelle E."/>
            <person name="Everett M.V."/>
            <person name="Foulon E."/>
            <person name="Grimwood J."/>
            <person name="Gundlach H."/>
            <person name="Henrissat B."/>
            <person name="Napoli C."/>
            <person name="McDonald S.M."/>
            <person name="Parker M.S."/>
            <person name="Rombauts S."/>
            <person name="Salamov A."/>
            <person name="Von Dassow P."/>
            <person name="Badger J.H."/>
            <person name="Coutinho P.M."/>
            <person name="Demir E."/>
            <person name="Dubchak I."/>
            <person name="Gentemann C."/>
            <person name="Eikrem W."/>
            <person name="Gready J.E."/>
            <person name="John U."/>
            <person name="Lanier W."/>
            <person name="Lindquist E.A."/>
            <person name="Lucas S."/>
            <person name="Mayer K.F."/>
            <person name="Moreau H."/>
            <person name="Not F."/>
            <person name="Otillar R."/>
            <person name="Panaud O."/>
            <person name="Pangilinan J."/>
            <person name="Paulsen I."/>
            <person name="Piegu B."/>
            <person name="Poliakov A."/>
            <person name="Robbens S."/>
            <person name="Schmutz J."/>
            <person name="Toulza E."/>
            <person name="Wyss T."/>
            <person name="Zelensky A."/>
            <person name="Zhou K."/>
            <person name="Armbrust E.V."/>
            <person name="Bhattacharya D."/>
            <person name="Goodenough U.W."/>
            <person name="Van de Peer Y."/>
            <person name="Grigoriev I.V."/>
        </authorList>
    </citation>
    <scope>NUCLEOTIDE SEQUENCE [LARGE SCALE GENOMIC DNA]</scope>
    <source>
        <strain evidence="2">RCC299 / NOUM17</strain>
    </source>
</reference>